<reference evidence="28 29" key="1">
    <citation type="submission" date="2023-02" db="EMBL/GenBank/DDBJ databases">
        <title>Genome sequencing required for Actinomycetospora new species description.</title>
        <authorList>
            <person name="Saimee Y."/>
            <person name="Duangmal K."/>
        </authorList>
    </citation>
    <scope>NUCLEOTIDE SEQUENCE [LARGE SCALE GENOMIC DNA]</scope>
    <source>
        <strain evidence="28 29">DW7H6</strain>
    </source>
</reference>
<comment type="function">
    <text evidence="24">Lysosomal dipeptide uniporter that selectively exports lysine, arginine or histidine-containing dipeptides with a net positive charge from the lysosome lumen into the cytosol. Could play a role in a specific type of protein O-glycosylation indirectly regulating macrophages migration and tissue invasion. Also essential for liver homeostasis.</text>
</comment>
<dbReference type="Gene3D" id="1.20.1250.20">
    <property type="entry name" value="MFS general substrate transporter like domains"/>
    <property type="match status" value="2"/>
</dbReference>
<comment type="catalytic activity">
    <reaction evidence="15">
        <text>L-aspartyl-L-lysine(out) = L-aspartyl-L-lysine(in)</text>
        <dbReference type="Rhea" id="RHEA:79411"/>
        <dbReference type="ChEBI" id="CHEBI:229953"/>
    </reaction>
</comment>
<feature type="transmembrane region" description="Helical" evidence="26">
    <location>
        <begin position="236"/>
        <end position="255"/>
    </location>
</feature>
<keyword evidence="5 26" id="KW-0812">Transmembrane</keyword>
<evidence type="ECO:0000256" key="4">
    <source>
        <dbReference type="ARBA" id="ARBA00022448"/>
    </source>
</evidence>
<evidence type="ECO:0000256" key="10">
    <source>
        <dbReference type="ARBA" id="ARBA00044878"/>
    </source>
</evidence>
<feature type="transmembrane region" description="Helical" evidence="26">
    <location>
        <begin position="175"/>
        <end position="194"/>
    </location>
</feature>
<evidence type="ECO:0000256" key="23">
    <source>
        <dbReference type="ARBA" id="ARBA00045018"/>
    </source>
</evidence>
<name>A0ABT5SS62_9PSEU</name>
<sequence length="446" mass="44846">MSSPTSPVVPPRRSGRALAVWGVAVLAYIAAVLGRSSLAATGVTAAERFDVSSGVLSLLAVVQLAVYAALQIPAGVLVDRVGPRRVIAGGAVLVALGQVVLALAAPFWLAVAGRMLVGAGDAVTFVSVLRLIPSWFPARRVPLYNQLAGILGQLGQVVSAVPLAALVVGTGWTPAYLAAGGTAVLVAVLVVAVVRDGPAGAPAPAGDGAERSSTSAGSPAVQGGLGAALREPGVRLAFWCHLASPFPGNVFGLLWGFPFLTGGEGLASGTARGLLALYVVAGIAVGPVVGTLAGRLPHRRVTLVVASTVAQALMWVVVLAWPGPAPLALLVLHVVVLGSGGPASLVAFDIARAAVPPQRIGRASGIVNVGGFVSTVLVVLLVGVALDLQGAGTPDTYTLEAFRVAMLVQVPVWAVALLGIAHSRRRVPGQSAADGKRGARFSRSAV</sequence>
<evidence type="ECO:0000256" key="3">
    <source>
        <dbReference type="ARBA" id="ARBA00008335"/>
    </source>
</evidence>
<keyword evidence="4" id="KW-0813">Transport</keyword>
<dbReference type="PANTHER" id="PTHR23512">
    <property type="entry name" value="MAJOR FACILITATOR SUPERFAMILY DOMAIN-CONTAINING PROTEIN 1"/>
    <property type="match status" value="1"/>
</dbReference>
<dbReference type="EMBL" id="JAQZAO010000002">
    <property type="protein sequence ID" value="MDD7964578.1"/>
    <property type="molecule type" value="Genomic_DNA"/>
</dbReference>
<comment type="catalytic activity">
    <reaction evidence="16">
        <text>L-arginyl-L-alpha-amino acid(out) = L-arginyl-L-alpha-amino acid(in)</text>
        <dbReference type="Rhea" id="RHEA:79371"/>
        <dbReference type="ChEBI" id="CHEBI:84315"/>
    </reaction>
</comment>
<accession>A0ABT5SS62</accession>
<comment type="subcellular location">
    <subcellularLocation>
        <location evidence="2">Cell membrane</location>
        <topology evidence="2">Multi-pass membrane protein</topology>
    </subcellularLocation>
    <subcellularLocation>
        <location evidence="1">Lysosome membrane</location>
        <topology evidence="1">Multi-pass membrane protein</topology>
    </subcellularLocation>
</comment>
<comment type="catalytic activity">
    <reaction evidence="13">
        <text>L-lysyl-L-alpha-amino acid(out) = L-lysyl-L-alpha-amino acid(in)</text>
        <dbReference type="Rhea" id="RHEA:79387"/>
        <dbReference type="ChEBI" id="CHEBI:229965"/>
    </reaction>
</comment>
<keyword evidence="6 26" id="KW-1133">Transmembrane helix</keyword>
<evidence type="ECO:0000256" key="16">
    <source>
        <dbReference type="ARBA" id="ARBA00044899"/>
    </source>
</evidence>
<evidence type="ECO:0000256" key="2">
    <source>
        <dbReference type="ARBA" id="ARBA00004651"/>
    </source>
</evidence>
<comment type="catalytic activity">
    <reaction evidence="21">
        <text>L-lysyl-glycine(out) = L-lysyl-glycine(in)</text>
        <dbReference type="Rhea" id="RHEA:79407"/>
        <dbReference type="ChEBI" id="CHEBI:191202"/>
    </reaction>
</comment>
<dbReference type="Proteomes" id="UP001300763">
    <property type="component" value="Unassembled WGS sequence"/>
</dbReference>
<dbReference type="SUPFAM" id="SSF103473">
    <property type="entry name" value="MFS general substrate transporter"/>
    <property type="match status" value="1"/>
</dbReference>
<comment type="catalytic activity">
    <reaction evidence="18">
        <text>L-arginyl-glycine(out) = L-arginyl-glycine(in)</text>
        <dbReference type="Rhea" id="RHEA:79391"/>
        <dbReference type="ChEBI" id="CHEBI:229955"/>
    </reaction>
</comment>
<evidence type="ECO:0000256" key="9">
    <source>
        <dbReference type="ARBA" id="ARBA00044876"/>
    </source>
</evidence>
<evidence type="ECO:0000256" key="15">
    <source>
        <dbReference type="ARBA" id="ARBA00044898"/>
    </source>
</evidence>
<dbReference type="PROSITE" id="PS50850">
    <property type="entry name" value="MFS"/>
    <property type="match status" value="1"/>
</dbReference>
<evidence type="ECO:0000256" key="13">
    <source>
        <dbReference type="ARBA" id="ARBA00044891"/>
    </source>
</evidence>
<comment type="catalytic activity">
    <reaction evidence="17">
        <text>L-lysyl-L-lysine(out) = L-lysyl-L-lysine(in)</text>
        <dbReference type="Rhea" id="RHEA:79403"/>
        <dbReference type="ChEBI" id="CHEBI:229956"/>
    </reaction>
</comment>
<evidence type="ECO:0000256" key="25">
    <source>
        <dbReference type="ARBA" id="ARBA00046376"/>
    </source>
</evidence>
<dbReference type="InterPro" id="IPR020846">
    <property type="entry name" value="MFS_dom"/>
</dbReference>
<keyword evidence="7 26" id="KW-0472">Membrane</keyword>
<evidence type="ECO:0000256" key="17">
    <source>
        <dbReference type="ARBA" id="ARBA00044900"/>
    </source>
</evidence>
<protein>
    <recommendedName>
        <fullName evidence="22">Lysosomal dipeptide transporter MFSD1</fullName>
    </recommendedName>
    <alternativeName>
        <fullName evidence="23">Major facilitator superfamily domain-containing protein 1</fullName>
    </alternativeName>
</protein>
<feature type="transmembrane region" description="Helical" evidence="26">
    <location>
        <begin position="55"/>
        <end position="74"/>
    </location>
</feature>
<evidence type="ECO:0000313" key="29">
    <source>
        <dbReference type="Proteomes" id="UP001300763"/>
    </source>
</evidence>
<evidence type="ECO:0000256" key="11">
    <source>
        <dbReference type="ARBA" id="ARBA00044881"/>
    </source>
</evidence>
<dbReference type="InterPro" id="IPR036259">
    <property type="entry name" value="MFS_trans_sf"/>
</dbReference>
<feature type="transmembrane region" description="Helical" evidence="26">
    <location>
        <begin position="363"/>
        <end position="386"/>
    </location>
</feature>
<feature type="domain" description="Major facilitator superfamily (MFS) profile" evidence="27">
    <location>
        <begin position="20"/>
        <end position="424"/>
    </location>
</feature>
<feature type="transmembrane region" description="Helical" evidence="26">
    <location>
        <begin position="275"/>
        <end position="294"/>
    </location>
</feature>
<evidence type="ECO:0000256" key="22">
    <source>
        <dbReference type="ARBA" id="ARBA00044985"/>
    </source>
</evidence>
<evidence type="ECO:0000256" key="7">
    <source>
        <dbReference type="ARBA" id="ARBA00023136"/>
    </source>
</evidence>
<evidence type="ECO:0000256" key="19">
    <source>
        <dbReference type="ARBA" id="ARBA00044912"/>
    </source>
</evidence>
<dbReference type="InterPro" id="IPR011701">
    <property type="entry name" value="MFS"/>
</dbReference>
<evidence type="ECO:0000256" key="18">
    <source>
        <dbReference type="ARBA" id="ARBA00044903"/>
    </source>
</evidence>
<evidence type="ECO:0000256" key="1">
    <source>
        <dbReference type="ARBA" id="ARBA00004155"/>
    </source>
</evidence>
<organism evidence="28 29">
    <name type="scientific">Actinomycetospora lemnae</name>
    <dbReference type="NCBI Taxonomy" id="3019891"/>
    <lineage>
        <taxon>Bacteria</taxon>
        <taxon>Bacillati</taxon>
        <taxon>Actinomycetota</taxon>
        <taxon>Actinomycetes</taxon>
        <taxon>Pseudonocardiales</taxon>
        <taxon>Pseudonocardiaceae</taxon>
        <taxon>Actinomycetospora</taxon>
    </lineage>
</organism>
<comment type="catalytic activity">
    <reaction evidence="14">
        <text>L-alpha-aminoacyl-L-lysine(out) = L-alpha-aminoacyl-L-lysine(in)</text>
        <dbReference type="Rhea" id="RHEA:79383"/>
        <dbReference type="ChEBI" id="CHEBI:229966"/>
    </reaction>
</comment>
<dbReference type="CDD" id="cd06174">
    <property type="entry name" value="MFS"/>
    <property type="match status" value="1"/>
</dbReference>
<keyword evidence="8" id="KW-0458">Lysosome</keyword>
<evidence type="ECO:0000256" key="8">
    <source>
        <dbReference type="ARBA" id="ARBA00023228"/>
    </source>
</evidence>
<feature type="transmembrane region" description="Helical" evidence="26">
    <location>
        <begin position="401"/>
        <end position="421"/>
    </location>
</feature>
<evidence type="ECO:0000256" key="12">
    <source>
        <dbReference type="ARBA" id="ARBA00044884"/>
    </source>
</evidence>
<dbReference type="RefSeq" id="WP_274199132.1">
    <property type="nucleotide sequence ID" value="NZ_JAQZAO010000002.1"/>
</dbReference>
<comment type="subunit">
    <text evidence="25">Homodimer. Interacts with lysosomal protein GLMP (via lumenal domain); the interaction starts while both proteins are still in the endoplasmic reticulum and is required for stabilization of MFSD1 in lysosomes but has no direct effect on its targeting to lysosomes or transporter activity.</text>
</comment>
<evidence type="ECO:0000256" key="20">
    <source>
        <dbReference type="ARBA" id="ARBA00044919"/>
    </source>
</evidence>
<gene>
    <name evidence="28" type="ORF">PGB27_04380</name>
</gene>
<evidence type="ECO:0000313" key="28">
    <source>
        <dbReference type="EMBL" id="MDD7964578.1"/>
    </source>
</evidence>
<dbReference type="InterPro" id="IPR052187">
    <property type="entry name" value="MFSD1"/>
</dbReference>
<comment type="catalytic activity">
    <reaction evidence="9">
        <text>L-lysyl-L-alanine(out) = L-lysyl-L-alanine(in)</text>
        <dbReference type="Rhea" id="RHEA:79399"/>
        <dbReference type="ChEBI" id="CHEBI:229954"/>
    </reaction>
</comment>
<comment type="catalytic activity">
    <reaction evidence="19">
        <text>L-histidyl-L-alpha-amino acid(out) = L-histidyl-L-alpha-amino acid(in)</text>
        <dbReference type="Rhea" id="RHEA:79379"/>
        <dbReference type="ChEBI" id="CHEBI:229964"/>
    </reaction>
</comment>
<evidence type="ECO:0000256" key="21">
    <source>
        <dbReference type="ARBA" id="ARBA00044924"/>
    </source>
</evidence>
<comment type="catalytic activity">
    <reaction evidence="20">
        <text>L-alanyl-L-lysine(out) = L-alanyl-L-lysine(in)</text>
        <dbReference type="Rhea" id="RHEA:79415"/>
        <dbReference type="ChEBI" id="CHEBI:192470"/>
    </reaction>
</comment>
<dbReference type="PANTHER" id="PTHR23512:SF3">
    <property type="entry name" value="MAJOR FACILITATOR SUPERFAMILY DOMAIN-CONTAINING PROTEIN 1"/>
    <property type="match status" value="1"/>
</dbReference>
<evidence type="ECO:0000256" key="14">
    <source>
        <dbReference type="ARBA" id="ARBA00044893"/>
    </source>
</evidence>
<evidence type="ECO:0000259" key="27">
    <source>
        <dbReference type="PROSITE" id="PS50850"/>
    </source>
</evidence>
<feature type="transmembrane region" description="Helical" evidence="26">
    <location>
        <begin position="86"/>
        <end position="109"/>
    </location>
</feature>
<feature type="transmembrane region" description="Helical" evidence="26">
    <location>
        <begin position="115"/>
        <end position="136"/>
    </location>
</feature>
<comment type="caution">
    <text evidence="28">The sequence shown here is derived from an EMBL/GenBank/DDBJ whole genome shotgun (WGS) entry which is preliminary data.</text>
</comment>
<evidence type="ECO:0000256" key="26">
    <source>
        <dbReference type="SAM" id="Phobius"/>
    </source>
</evidence>
<proteinExistence type="inferred from homology"/>
<comment type="catalytic activity">
    <reaction evidence="11">
        <text>L-alpha-aminoacyl-L-arginine(out) = L-alpha-aminoacyl-L-arginine(in)</text>
        <dbReference type="Rhea" id="RHEA:79367"/>
        <dbReference type="ChEBI" id="CHEBI:229968"/>
    </reaction>
</comment>
<dbReference type="Pfam" id="PF07690">
    <property type="entry name" value="MFS_1"/>
    <property type="match status" value="1"/>
</dbReference>
<keyword evidence="29" id="KW-1185">Reference proteome</keyword>
<evidence type="ECO:0000256" key="5">
    <source>
        <dbReference type="ARBA" id="ARBA00022692"/>
    </source>
</evidence>
<feature type="transmembrane region" description="Helical" evidence="26">
    <location>
        <begin position="327"/>
        <end position="351"/>
    </location>
</feature>
<comment type="similarity">
    <text evidence="3">Belongs to the major facilitator superfamily.</text>
</comment>
<evidence type="ECO:0000256" key="24">
    <source>
        <dbReference type="ARBA" id="ARBA00045709"/>
    </source>
</evidence>
<evidence type="ECO:0000256" key="6">
    <source>
        <dbReference type="ARBA" id="ARBA00022989"/>
    </source>
</evidence>
<comment type="catalytic activity">
    <reaction evidence="12">
        <text>L-alpha-aminoacyl-L-histidine(out) = L-alpha-aminoacyl-L-histidine(in)</text>
        <dbReference type="Rhea" id="RHEA:79375"/>
        <dbReference type="ChEBI" id="CHEBI:229967"/>
    </reaction>
</comment>
<feature type="transmembrane region" description="Helical" evidence="26">
    <location>
        <begin position="301"/>
        <end position="321"/>
    </location>
</feature>
<comment type="catalytic activity">
    <reaction evidence="10">
        <text>L-histidyl-glycine(out) = L-histidyl-glycine(in)</text>
        <dbReference type="Rhea" id="RHEA:79395"/>
        <dbReference type="ChEBI" id="CHEBI:229957"/>
    </reaction>
</comment>